<keyword evidence="1" id="KW-0732">Signal</keyword>
<accession>A0A8K0KTS1</accession>
<reference evidence="2" key="1">
    <citation type="submission" date="2013-04" db="EMBL/GenBank/DDBJ databases">
        <authorList>
            <person name="Qu J."/>
            <person name="Murali S.C."/>
            <person name="Bandaranaike D."/>
            <person name="Bellair M."/>
            <person name="Blankenburg K."/>
            <person name="Chao H."/>
            <person name="Dinh H."/>
            <person name="Doddapaneni H."/>
            <person name="Downs B."/>
            <person name="Dugan-Rocha S."/>
            <person name="Elkadiri S."/>
            <person name="Gnanaolivu R.D."/>
            <person name="Hernandez B."/>
            <person name="Javaid M."/>
            <person name="Jayaseelan J.C."/>
            <person name="Lee S."/>
            <person name="Li M."/>
            <person name="Ming W."/>
            <person name="Munidasa M."/>
            <person name="Muniz J."/>
            <person name="Nguyen L."/>
            <person name="Ongeri F."/>
            <person name="Osuji N."/>
            <person name="Pu L.-L."/>
            <person name="Puazo M."/>
            <person name="Qu C."/>
            <person name="Quiroz J."/>
            <person name="Raj R."/>
            <person name="Weissenberger G."/>
            <person name="Xin Y."/>
            <person name="Zou X."/>
            <person name="Han Y."/>
            <person name="Richards S."/>
            <person name="Worley K."/>
            <person name="Muzny D."/>
            <person name="Gibbs R."/>
        </authorList>
    </citation>
    <scope>NUCLEOTIDE SEQUENCE</scope>
    <source>
        <strain evidence="2">Sampled in the wild</strain>
    </source>
</reference>
<dbReference type="EMBL" id="KZ309283">
    <property type="protein sequence ID" value="KAG8238108.1"/>
    <property type="molecule type" value="Genomic_DNA"/>
</dbReference>
<evidence type="ECO:0000313" key="2">
    <source>
        <dbReference type="EMBL" id="KAG8238108.1"/>
    </source>
</evidence>
<dbReference type="OrthoDB" id="10260894at2759"/>
<feature type="non-terminal residue" evidence="2">
    <location>
        <position position="71"/>
    </location>
</feature>
<protein>
    <submittedName>
        <fullName evidence="2">Uncharacterized protein</fullName>
    </submittedName>
</protein>
<evidence type="ECO:0000313" key="3">
    <source>
        <dbReference type="Proteomes" id="UP000792457"/>
    </source>
</evidence>
<keyword evidence="3" id="KW-1185">Reference proteome</keyword>
<organism evidence="2 3">
    <name type="scientific">Ladona fulva</name>
    <name type="common">Scarce chaser dragonfly</name>
    <name type="synonym">Libellula fulva</name>
    <dbReference type="NCBI Taxonomy" id="123851"/>
    <lineage>
        <taxon>Eukaryota</taxon>
        <taxon>Metazoa</taxon>
        <taxon>Ecdysozoa</taxon>
        <taxon>Arthropoda</taxon>
        <taxon>Hexapoda</taxon>
        <taxon>Insecta</taxon>
        <taxon>Pterygota</taxon>
        <taxon>Palaeoptera</taxon>
        <taxon>Odonata</taxon>
        <taxon>Epiprocta</taxon>
        <taxon>Anisoptera</taxon>
        <taxon>Libelluloidea</taxon>
        <taxon>Libellulidae</taxon>
        <taxon>Ladona</taxon>
    </lineage>
</organism>
<comment type="caution">
    <text evidence="2">The sequence shown here is derived from an EMBL/GenBank/DDBJ whole genome shotgun (WGS) entry which is preliminary data.</text>
</comment>
<dbReference type="AlphaFoldDB" id="A0A8K0KTS1"/>
<dbReference type="Proteomes" id="UP000792457">
    <property type="component" value="Unassembled WGS sequence"/>
</dbReference>
<feature type="signal peptide" evidence="1">
    <location>
        <begin position="1"/>
        <end position="16"/>
    </location>
</feature>
<proteinExistence type="predicted"/>
<name>A0A8K0KTS1_LADFU</name>
<evidence type="ECO:0000256" key="1">
    <source>
        <dbReference type="SAM" id="SignalP"/>
    </source>
</evidence>
<gene>
    <name evidence="2" type="ORF">J437_LFUL012719</name>
</gene>
<reference evidence="2" key="2">
    <citation type="submission" date="2017-10" db="EMBL/GenBank/DDBJ databases">
        <title>Ladona fulva Genome sequencing and assembly.</title>
        <authorList>
            <person name="Murali S."/>
            <person name="Richards S."/>
            <person name="Bandaranaike D."/>
            <person name="Bellair M."/>
            <person name="Blankenburg K."/>
            <person name="Chao H."/>
            <person name="Dinh H."/>
            <person name="Doddapaneni H."/>
            <person name="Dugan-Rocha S."/>
            <person name="Elkadiri S."/>
            <person name="Gnanaolivu R."/>
            <person name="Hernandez B."/>
            <person name="Skinner E."/>
            <person name="Javaid M."/>
            <person name="Lee S."/>
            <person name="Li M."/>
            <person name="Ming W."/>
            <person name="Munidasa M."/>
            <person name="Muniz J."/>
            <person name="Nguyen L."/>
            <person name="Hughes D."/>
            <person name="Osuji N."/>
            <person name="Pu L.-L."/>
            <person name="Puazo M."/>
            <person name="Qu C."/>
            <person name="Quiroz J."/>
            <person name="Raj R."/>
            <person name="Weissenberger G."/>
            <person name="Xin Y."/>
            <person name="Zou X."/>
            <person name="Han Y."/>
            <person name="Worley K."/>
            <person name="Muzny D."/>
            <person name="Gibbs R."/>
        </authorList>
    </citation>
    <scope>NUCLEOTIDE SEQUENCE</scope>
    <source>
        <strain evidence="2">Sampled in the wild</strain>
    </source>
</reference>
<feature type="chain" id="PRO_5035453773" evidence="1">
    <location>
        <begin position="17"/>
        <end position="71"/>
    </location>
</feature>
<sequence length="71" mass="7872">MALGWGHVIAIVPVLAQSRAKSLGPKGDANMIKVDESDPLGELEPSFPYRDVQIRRGEDINQFYEMQSEIG</sequence>